<keyword evidence="1" id="KW-0472">Membrane</keyword>
<organism evidence="3 4">
    <name type="scientific">Candidatus Syntrophonatronum acetioxidans</name>
    <dbReference type="NCBI Taxonomy" id="1795816"/>
    <lineage>
        <taxon>Bacteria</taxon>
        <taxon>Bacillati</taxon>
        <taxon>Bacillota</taxon>
        <taxon>Clostridia</taxon>
        <taxon>Eubacteriales</taxon>
        <taxon>Syntrophomonadaceae</taxon>
        <taxon>Candidatus Syntrophonatronum</taxon>
    </lineage>
</organism>
<sequence length="342" mass="38185">MKRYAIFKTIPGIGTVVVIIFAVLLLTLLMLKGSSQGGFGEKTVQEGVTFLKKDLSGKVEEEVRLIIELARPLLERDPVNAYIDPETKGVIPELLGYKIDATSSLERILEASEGEEVYPLIKKISPDITINDFPDAPLYQGNPEKKKIAFLINVAWGDEYLEDMLEVLEANQVSSTFFFVGKWMEKNSGMVQEIYRRGHEVANHGYRDTVLMSQLSLEEVKEDIIKTNLLIKDLTGEQARYFSSHCGELNKDILEAAAELGMRAVMWSLDTVDWKLPGEENMAEKILTNSHPGATVLMHPTPQTPGALALIIKGLKEQGYELVNLTRLIDPDYCKVLQGTGQ</sequence>
<dbReference type="CDD" id="cd10950">
    <property type="entry name" value="CE4_BsYlxY_like"/>
    <property type="match status" value="1"/>
</dbReference>
<dbReference type="AlphaFoldDB" id="A0A424YD93"/>
<gene>
    <name evidence="3" type="ORF">D5R97_05945</name>
</gene>
<reference evidence="3 4" key="1">
    <citation type="submission" date="2018-08" db="EMBL/GenBank/DDBJ databases">
        <title>The metabolism and importance of syntrophic acetate oxidation coupled to methane or sulfide production in haloalkaline environments.</title>
        <authorList>
            <person name="Timmers P.H.A."/>
            <person name="Vavourakis C.D."/>
            <person name="Sorokin D.Y."/>
            <person name="Sinninghe Damste J.S."/>
            <person name="Muyzer G."/>
            <person name="Stams A.J.M."/>
            <person name="Plugge C.M."/>
        </authorList>
    </citation>
    <scope>NUCLEOTIDE SEQUENCE [LARGE SCALE GENOMIC DNA]</scope>
    <source>
        <strain evidence="3">MSAO_Bac1</strain>
    </source>
</reference>
<evidence type="ECO:0000313" key="3">
    <source>
        <dbReference type="EMBL" id="RQD75393.1"/>
    </source>
</evidence>
<keyword evidence="1" id="KW-0812">Transmembrane</keyword>
<dbReference type="InterPro" id="IPR011330">
    <property type="entry name" value="Glyco_hydro/deAcase_b/a-brl"/>
</dbReference>
<dbReference type="InterPro" id="IPR002509">
    <property type="entry name" value="NODB_dom"/>
</dbReference>
<dbReference type="InterPro" id="IPR050248">
    <property type="entry name" value="Polysacc_deacetylase_ArnD"/>
</dbReference>
<dbReference type="EMBL" id="QZAA01000160">
    <property type="protein sequence ID" value="RQD75393.1"/>
    <property type="molecule type" value="Genomic_DNA"/>
</dbReference>
<dbReference type="PANTHER" id="PTHR10587">
    <property type="entry name" value="GLYCOSYL TRANSFERASE-RELATED"/>
    <property type="match status" value="1"/>
</dbReference>
<dbReference type="GO" id="GO:0016810">
    <property type="term" value="F:hydrolase activity, acting on carbon-nitrogen (but not peptide) bonds"/>
    <property type="evidence" value="ECO:0007669"/>
    <property type="project" value="InterPro"/>
</dbReference>
<dbReference type="Pfam" id="PF01522">
    <property type="entry name" value="Polysacc_deac_1"/>
    <property type="match status" value="1"/>
</dbReference>
<evidence type="ECO:0000259" key="2">
    <source>
        <dbReference type="PROSITE" id="PS51677"/>
    </source>
</evidence>
<dbReference type="SUPFAM" id="SSF88713">
    <property type="entry name" value="Glycoside hydrolase/deacetylase"/>
    <property type="match status" value="1"/>
</dbReference>
<dbReference type="PANTHER" id="PTHR10587:SF80">
    <property type="entry name" value="CHITOOLIGOSACCHARIDE DEACETYLASE"/>
    <property type="match status" value="1"/>
</dbReference>
<protein>
    <recommendedName>
        <fullName evidence="2">NodB homology domain-containing protein</fullName>
    </recommendedName>
</protein>
<comment type="caution">
    <text evidence="3">The sequence shown here is derived from an EMBL/GenBank/DDBJ whole genome shotgun (WGS) entry which is preliminary data.</text>
</comment>
<dbReference type="Proteomes" id="UP000285138">
    <property type="component" value="Unassembled WGS sequence"/>
</dbReference>
<proteinExistence type="predicted"/>
<keyword evidence="1" id="KW-1133">Transmembrane helix</keyword>
<dbReference type="PROSITE" id="PS51677">
    <property type="entry name" value="NODB"/>
    <property type="match status" value="1"/>
</dbReference>
<name>A0A424YD93_9FIRM</name>
<evidence type="ECO:0000313" key="4">
    <source>
        <dbReference type="Proteomes" id="UP000285138"/>
    </source>
</evidence>
<feature type="domain" description="NodB homology" evidence="2">
    <location>
        <begin position="146"/>
        <end position="323"/>
    </location>
</feature>
<dbReference type="Gene3D" id="3.20.20.370">
    <property type="entry name" value="Glycoside hydrolase/deacetylase"/>
    <property type="match status" value="1"/>
</dbReference>
<dbReference type="GO" id="GO:0016020">
    <property type="term" value="C:membrane"/>
    <property type="evidence" value="ECO:0007669"/>
    <property type="project" value="TreeGrafter"/>
</dbReference>
<feature type="transmembrane region" description="Helical" evidence="1">
    <location>
        <begin position="12"/>
        <end position="31"/>
    </location>
</feature>
<accession>A0A424YD93</accession>
<dbReference type="GO" id="GO:0005975">
    <property type="term" value="P:carbohydrate metabolic process"/>
    <property type="evidence" value="ECO:0007669"/>
    <property type="project" value="InterPro"/>
</dbReference>
<evidence type="ECO:0000256" key="1">
    <source>
        <dbReference type="SAM" id="Phobius"/>
    </source>
</evidence>